<keyword evidence="5" id="KW-1185">Reference proteome</keyword>
<dbReference type="PANTHER" id="PTHR40465">
    <property type="entry name" value="CHROMOSOME 1, WHOLE GENOME SHOTGUN SEQUENCE"/>
    <property type="match status" value="1"/>
</dbReference>
<feature type="transmembrane region" description="Helical" evidence="2">
    <location>
        <begin position="228"/>
        <end position="246"/>
    </location>
</feature>
<gene>
    <name evidence="4" type="ORF">HGRIS_006760</name>
</gene>
<proteinExistence type="predicted"/>
<reference evidence="5" key="1">
    <citation type="submission" date="2024-06" db="EMBL/GenBank/DDBJ databases">
        <title>Multi-omics analyses provide insights into the biosynthesis of the anticancer antibiotic pleurotin in Hohenbuehelia grisea.</title>
        <authorList>
            <person name="Weaver J.A."/>
            <person name="Alberti F."/>
        </authorList>
    </citation>
    <scope>NUCLEOTIDE SEQUENCE [LARGE SCALE GENOMIC DNA]</scope>
    <source>
        <strain evidence="5">T-177</strain>
    </source>
</reference>
<dbReference type="PANTHER" id="PTHR40465:SF1">
    <property type="entry name" value="DUF6534 DOMAIN-CONTAINING PROTEIN"/>
    <property type="match status" value="1"/>
</dbReference>
<feature type="transmembrane region" description="Helical" evidence="2">
    <location>
        <begin position="202"/>
        <end position="222"/>
    </location>
</feature>
<evidence type="ECO:0000313" key="4">
    <source>
        <dbReference type="EMBL" id="KAL0952497.1"/>
    </source>
</evidence>
<feature type="transmembrane region" description="Helical" evidence="2">
    <location>
        <begin position="158"/>
        <end position="182"/>
    </location>
</feature>
<keyword evidence="2" id="KW-0472">Membrane</keyword>
<dbReference type="EMBL" id="JASNQZ010000010">
    <property type="protein sequence ID" value="KAL0952497.1"/>
    <property type="molecule type" value="Genomic_DNA"/>
</dbReference>
<feature type="domain" description="DUF6534" evidence="3">
    <location>
        <begin position="168"/>
        <end position="253"/>
    </location>
</feature>
<dbReference type="Proteomes" id="UP001556367">
    <property type="component" value="Unassembled WGS sequence"/>
</dbReference>
<comment type="caution">
    <text evidence="4">The sequence shown here is derived from an EMBL/GenBank/DDBJ whole genome shotgun (WGS) entry which is preliminary data.</text>
</comment>
<evidence type="ECO:0000256" key="2">
    <source>
        <dbReference type="SAM" id="Phobius"/>
    </source>
</evidence>
<feature type="transmembrane region" description="Helical" evidence="2">
    <location>
        <begin position="51"/>
        <end position="68"/>
    </location>
</feature>
<keyword evidence="2" id="KW-0812">Transmembrane</keyword>
<dbReference type="InterPro" id="IPR045339">
    <property type="entry name" value="DUF6534"/>
</dbReference>
<evidence type="ECO:0000259" key="3">
    <source>
        <dbReference type="Pfam" id="PF20152"/>
    </source>
</evidence>
<sequence length="313" mass="34723">MADIHQVIDFPSTIGALEITILFSTGLTGILVVQMYLYYKNFVSDPLWIKLYVAVIGLFELGHLVAVGHDVYAVTVTGWGNPEALVRYVGISATPILASVVSTMVQLFFARRIWIMGQRKGAILCYILIAIRCVAAFATGCVGLTYHAIEPFLEDFEWLLTTYISIGVAIDILIPIFLCWLLRSVRDSGLKSTASLVDRIMVWTIQTGLTTGVVSLTSIIVMQTMKNFIWIGLYFNVTRLYANSLVMSLNTRAALRNESSSISIFTSGDFSRAVRGPSTKEIAIEMSRKIDIDTNETHESHKSNRLTDTTTTV</sequence>
<accession>A0ABR3JA89</accession>
<protein>
    <recommendedName>
        <fullName evidence="3">DUF6534 domain-containing protein</fullName>
    </recommendedName>
</protein>
<feature type="transmembrane region" description="Helical" evidence="2">
    <location>
        <begin position="88"/>
        <end position="110"/>
    </location>
</feature>
<keyword evidence="2" id="KW-1133">Transmembrane helix</keyword>
<organism evidence="4 5">
    <name type="scientific">Hohenbuehelia grisea</name>
    <dbReference type="NCBI Taxonomy" id="104357"/>
    <lineage>
        <taxon>Eukaryota</taxon>
        <taxon>Fungi</taxon>
        <taxon>Dikarya</taxon>
        <taxon>Basidiomycota</taxon>
        <taxon>Agaricomycotina</taxon>
        <taxon>Agaricomycetes</taxon>
        <taxon>Agaricomycetidae</taxon>
        <taxon>Agaricales</taxon>
        <taxon>Pleurotineae</taxon>
        <taxon>Pleurotaceae</taxon>
        <taxon>Hohenbuehelia</taxon>
    </lineage>
</organism>
<name>A0ABR3JA89_9AGAR</name>
<dbReference type="Pfam" id="PF20152">
    <property type="entry name" value="DUF6534"/>
    <property type="match status" value="1"/>
</dbReference>
<feature type="compositionally biased region" description="Basic and acidic residues" evidence="1">
    <location>
        <begin position="293"/>
        <end position="302"/>
    </location>
</feature>
<feature type="region of interest" description="Disordered" evidence="1">
    <location>
        <begin position="293"/>
        <end position="313"/>
    </location>
</feature>
<evidence type="ECO:0000313" key="5">
    <source>
        <dbReference type="Proteomes" id="UP001556367"/>
    </source>
</evidence>
<feature type="transmembrane region" description="Helical" evidence="2">
    <location>
        <begin position="19"/>
        <end position="39"/>
    </location>
</feature>
<feature type="transmembrane region" description="Helical" evidence="2">
    <location>
        <begin position="122"/>
        <end position="146"/>
    </location>
</feature>
<evidence type="ECO:0000256" key="1">
    <source>
        <dbReference type="SAM" id="MobiDB-lite"/>
    </source>
</evidence>